<evidence type="ECO:0000313" key="5">
    <source>
        <dbReference type="Proteomes" id="UP000706525"/>
    </source>
</evidence>
<organism evidence="4 5">
    <name type="scientific">Cupriavidus pampae</name>
    <dbReference type="NCBI Taxonomy" id="659251"/>
    <lineage>
        <taxon>Bacteria</taxon>
        <taxon>Pseudomonadati</taxon>
        <taxon>Pseudomonadota</taxon>
        <taxon>Betaproteobacteria</taxon>
        <taxon>Burkholderiales</taxon>
        <taxon>Burkholderiaceae</taxon>
        <taxon>Cupriavidus</taxon>
    </lineage>
</organism>
<feature type="domain" description="N-acetyltransferase" evidence="3">
    <location>
        <begin position="31"/>
        <end position="179"/>
    </location>
</feature>
<accession>A0ABM8WKF1</accession>
<dbReference type="Proteomes" id="UP000706525">
    <property type="component" value="Unassembled WGS sequence"/>
</dbReference>
<evidence type="ECO:0000313" key="4">
    <source>
        <dbReference type="EMBL" id="CAG9167788.1"/>
    </source>
</evidence>
<evidence type="ECO:0000256" key="2">
    <source>
        <dbReference type="ARBA" id="ARBA00023315"/>
    </source>
</evidence>
<dbReference type="Pfam" id="PF00583">
    <property type="entry name" value="Acetyltransf_1"/>
    <property type="match status" value="1"/>
</dbReference>
<name>A0ABM8WKF1_9BURK</name>
<proteinExistence type="predicted"/>
<dbReference type="RefSeq" id="WP_223984010.1">
    <property type="nucleotide sequence ID" value="NZ_CAJZAG010000002.1"/>
</dbReference>
<protein>
    <recommendedName>
        <fullName evidence="3">N-acetyltransferase domain-containing protein</fullName>
    </recommendedName>
</protein>
<dbReference type="EMBL" id="CAJZAG010000002">
    <property type="protein sequence ID" value="CAG9167788.1"/>
    <property type="molecule type" value="Genomic_DNA"/>
</dbReference>
<keyword evidence="1" id="KW-0808">Transferase</keyword>
<keyword evidence="5" id="KW-1185">Reference proteome</keyword>
<evidence type="ECO:0000256" key="1">
    <source>
        <dbReference type="ARBA" id="ARBA00022679"/>
    </source>
</evidence>
<gene>
    <name evidence="4" type="ORF">LMG32289_01496</name>
</gene>
<dbReference type="PROSITE" id="PS51186">
    <property type="entry name" value="GNAT"/>
    <property type="match status" value="1"/>
</dbReference>
<keyword evidence="2" id="KW-0012">Acyltransferase</keyword>
<reference evidence="4 5" key="1">
    <citation type="submission" date="2021-08" db="EMBL/GenBank/DDBJ databases">
        <authorList>
            <person name="Peeters C."/>
        </authorList>
    </citation>
    <scope>NUCLEOTIDE SEQUENCE [LARGE SCALE GENOMIC DNA]</scope>
    <source>
        <strain evidence="4 5">LMG 32289</strain>
    </source>
</reference>
<evidence type="ECO:0000259" key="3">
    <source>
        <dbReference type="PROSITE" id="PS51186"/>
    </source>
</evidence>
<dbReference type="PANTHER" id="PTHR43877">
    <property type="entry name" value="AMINOALKYLPHOSPHONATE N-ACETYLTRANSFERASE-RELATED-RELATED"/>
    <property type="match status" value="1"/>
</dbReference>
<dbReference type="InterPro" id="IPR016181">
    <property type="entry name" value="Acyl_CoA_acyltransferase"/>
</dbReference>
<dbReference type="InterPro" id="IPR050832">
    <property type="entry name" value="Bact_Acetyltransf"/>
</dbReference>
<comment type="caution">
    <text evidence="4">The sequence shown here is derived from an EMBL/GenBank/DDBJ whole genome shotgun (WGS) entry which is preliminary data.</text>
</comment>
<dbReference type="CDD" id="cd04301">
    <property type="entry name" value="NAT_SF"/>
    <property type="match status" value="1"/>
</dbReference>
<dbReference type="Gene3D" id="3.40.630.30">
    <property type="match status" value="1"/>
</dbReference>
<sequence>MARNDPNPTASANRNANLDALSWPVRGQREVTVRGARADDVPALRRFIDGLSRESRYYRFLSGGQVADVVIQNVLGRHGGRDTALVVTVDDEVVANAVYVVNDANEAEFAVVVADAWQGQGLGRRLIEHLRQRACAEGLRGLRGDVLSENRRMLAIMRELGFTTRRIPGDAYVHEVSLPLATAQREGWLERDWFRG</sequence>
<dbReference type="SUPFAM" id="SSF55729">
    <property type="entry name" value="Acyl-CoA N-acyltransferases (Nat)"/>
    <property type="match status" value="1"/>
</dbReference>
<dbReference type="InterPro" id="IPR000182">
    <property type="entry name" value="GNAT_dom"/>
</dbReference>